<evidence type="ECO:0000256" key="1">
    <source>
        <dbReference type="ARBA" id="ARBA00022737"/>
    </source>
</evidence>
<dbReference type="InterPro" id="IPR019734">
    <property type="entry name" value="TPR_rpt"/>
</dbReference>
<dbReference type="EMBL" id="DQZW01000079">
    <property type="protein sequence ID" value="HDL89589.1"/>
    <property type="molecule type" value="Genomic_DNA"/>
</dbReference>
<dbReference type="Pfam" id="PF13176">
    <property type="entry name" value="TPR_7"/>
    <property type="match status" value="1"/>
</dbReference>
<dbReference type="InterPro" id="IPR011990">
    <property type="entry name" value="TPR-like_helical_dom_sf"/>
</dbReference>
<comment type="caution">
    <text evidence="4">The sequence shown here is derived from an EMBL/GenBank/DDBJ whole genome shotgun (WGS) entry which is preliminary data.</text>
</comment>
<dbReference type="PANTHER" id="PTHR45586">
    <property type="entry name" value="TPR REPEAT-CONTAINING PROTEIN PA4667"/>
    <property type="match status" value="1"/>
</dbReference>
<dbReference type="SMART" id="SM00028">
    <property type="entry name" value="TPR"/>
    <property type="match status" value="7"/>
</dbReference>
<sequence>LYMRQGKLESALSGFERYSKLHREDLKNRLKIGIIHLKQRNFSRAIQDFSDLLKDKPEYDQALYYLARTYEQQGDVDKAIVQYRLIKPGSSLWKTAQLRLALIFARRDEYATAIRVLQDALKVGKPQPELYLYMGIFYQDDNKKEKALEVLKEGLSKFPDNVDLLYRTGLVLDSLDRKEEAIKVMKKILKIEPANPEALNYIGYTYADMNIHLKEAEQLIKEALESRPKDGYILDSMAWVYYRMGNYSKALDYIQKALEFVSDDPIITEHAGDIYKAVGKTKEAIKYYKRALLLHPQKPELIEEKIKELKFSTNH</sequence>
<dbReference type="Pfam" id="PF13432">
    <property type="entry name" value="TPR_16"/>
    <property type="match status" value="2"/>
</dbReference>
<protein>
    <submittedName>
        <fullName evidence="4">Tetratricopeptide repeat protein</fullName>
    </submittedName>
</protein>
<evidence type="ECO:0000313" key="4">
    <source>
        <dbReference type="EMBL" id="HDL89589.1"/>
    </source>
</evidence>
<dbReference type="SUPFAM" id="SSF48452">
    <property type="entry name" value="TPR-like"/>
    <property type="match status" value="2"/>
</dbReference>
<dbReference type="AlphaFoldDB" id="A0A7C0WRG6"/>
<keyword evidence="2 3" id="KW-0802">TPR repeat</keyword>
<feature type="repeat" description="TPR" evidence="3">
    <location>
        <begin position="128"/>
        <end position="161"/>
    </location>
</feature>
<feature type="repeat" description="TPR" evidence="3">
    <location>
        <begin position="26"/>
        <end position="59"/>
    </location>
</feature>
<reference evidence="4" key="1">
    <citation type="journal article" date="2020" name="mSystems">
        <title>Genome- and Community-Level Interaction Insights into Carbon Utilization and Element Cycling Functions of Hydrothermarchaeota in Hydrothermal Sediment.</title>
        <authorList>
            <person name="Zhou Z."/>
            <person name="Liu Y."/>
            <person name="Xu W."/>
            <person name="Pan J."/>
            <person name="Luo Z.H."/>
            <person name="Li M."/>
        </authorList>
    </citation>
    <scope>NUCLEOTIDE SEQUENCE [LARGE SCALE GENOMIC DNA]</scope>
    <source>
        <strain evidence="4">HyVt-19</strain>
    </source>
</reference>
<dbReference type="Pfam" id="PF07719">
    <property type="entry name" value="TPR_2"/>
    <property type="match status" value="1"/>
</dbReference>
<accession>A0A7C0WRG6</accession>
<dbReference type="Proteomes" id="UP000886355">
    <property type="component" value="Unassembled WGS sequence"/>
</dbReference>
<gene>
    <name evidence="4" type="ORF">ENG14_01650</name>
</gene>
<organism evidence="4">
    <name type="scientific">Thermodesulforhabdus norvegica</name>
    <dbReference type="NCBI Taxonomy" id="39841"/>
    <lineage>
        <taxon>Bacteria</taxon>
        <taxon>Pseudomonadati</taxon>
        <taxon>Thermodesulfobacteriota</taxon>
        <taxon>Syntrophobacteria</taxon>
        <taxon>Syntrophobacterales</taxon>
        <taxon>Thermodesulforhabdaceae</taxon>
        <taxon>Thermodesulforhabdus</taxon>
    </lineage>
</organism>
<dbReference type="PANTHER" id="PTHR45586:SF16">
    <property type="entry name" value="DOMAIN PROTEIN, PUTATIVE-RELATED"/>
    <property type="match status" value="1"/>
</dbReference>
<dbReference type="InterPro" id="IPR013105">
    <property type="entry name" value="TPR_2"/>
</dbReference>
<proteinExistence type="predicted"/>
<evidence type="ECO:0000256" key="3">
    <source>
        <dbReference type="PROSITE-ProRule" id="PRU00339"/>
    </source>
</evidence>
<feature type="repeat" description="TPR" evidence="3">
    <location>
        <begin position="162"/>
        <end position="195"/>
    </location>
</feature>
<dbReference type="InterPro" id="IPR051012">
    <property type="entry name" value="CellSynth/LPSAsmb/PSIAsmb"/>
</dbReference>
<dbReference type="Gene3D" id="1.25.40.10">
    <property type="entry name" value="Tetratricopeptide repeat domain"/>
    <property type="match status" value="1"/>
</dbReference>
<feature type="repeat" description="TPR" evidence="3">
    <location>
        <begin position="265"/>
        <end position="298"/>
    </location>
</feature>
<dbReference type="PROSITE" id="PS50005">
    <property type="entry name" value="TPR"/>
    <property type="match status" value="5"/>
</dbReference>
<name>A0A7C0WRG6_9BACT</name>
<evidence type="ECO:0000256" key="2">
    <source>
        <dbReference type="ARBA" id="ARBA00022803"/>
    </source>
</evidence>
<feature type="repeat" description="TPR" evidence="3">
    <location>
        <begin position="231"/>
        <end position="264"/>
    </location>
</feature>
<keyword evidence="1" id="KW-0677">Repeat</keyword>
<feature type="non-terminal residue" evidence="4">
    <location>
        <position position="1"/>
    </location>
</feature>